<proteinExistence type="predicted"/>
<organism evidence="2 3">
    <name type="scientific">Ancylostoma ceylanicum</name>
    <dbReference type="NCBI Taxonomy" id="53326"/>
    <lineage>
        <taxon>Eukaryota</taxon>
        <taxon>Metazoa</taxon>
        <taxon>Ecdysozoa</taxon>
        <taxon>Nematoda</taxon>
        <taxon>Chromadorea</taxon>
        <taxon>Rhabditida</taxon>
        <taxon>Rhabditina</taxon>
        <taxon>Rhabditomorpha</taxon>
        <taxon>Strongyloidea</taxon>
        <taxon>Ancylostomatidae</taxon>
        <taxon>Ancylostomatinae</taxon>
        <taxon>Ancylostoma</taxon>
    </lineage>
</organism>
<evidence type="ECO:0000313" key="2">
    <source>
        <dbReference type="EMBL" id="EPB66953.1"/>
    </source>
</evidence>
<name>A0A0D6L7M9_9BILA</name>
<evidence type="ECO:0000256" key="1">
    <source>
        <dbReference type="SAM" id="MobiDB-lite"/>
    </source>
</evidence>
<reference evidence="2 3" key="1">
    <citation type="submission" date="2013-05" db="EMBL/GenBank/DDBJ databases">
        <title>Draft genome of the parasitic nematode Anyclostoma ceylanicum.</title>
        <authorList>
            <person name="Mitreva M."/>
        </authorList>
    </citation>
    <scope>NUCLEOTIDE SEQUENCE [LARGE SCALE GENOMIC DNA]</scope>
</reference>
<keyword evidence="3" id="KW-1185">Reference proteome</keyword>
<sequence>MPHKTEQNQFDKVDNYSPKDLNHSLDINETNHIVVQDYVNNTDNYSDYNHSLAIDDTYNYSPKDFNHSIAIDDTYNYSPKDFNHSLAIDDTYNYSPKDFNQNHVIDNTDHNIVQHHVDDTKNN</sequence>
<accession>A0A0D6L7M9</accession>
<evidence type="ECO:0000313" key="3">
    <source>
        <dbReference type="Proteomes" id="UP000054495"/>
    </source>
</evidence>
<dbReference type="EMBL" id="KE125844">
    <property type="protein sequence ID" value="EPB66953.1"/>
    <property type="molecule type" value="Genomic_DNA"/>
</dbReference>
<feature type="region of interest" description="Disordered" evidence="1">
    <location>
        <begin position="1"/>
        <end position="23"/>
    </location>
</feature>
<dbReference type="AlphaFoldDB" id="A0A0D6L7M9"/>
<gene>
    <name evidence="2" type="ORF">ANCCEY_13956</name>
</gene>
<feature type="compositionally biased region" description="Basic and acidic residues" evidence="1">
    <location>
        <begin position="1"/>
        <end position="14"/>
    </location>
</feature>
<dbReference type="Proteomes" id="UP000054495">
    <property type="component" value="Unassembled WGS sequence"/>
</dbReference>
<protein>
    <submittedName>
        <fullName evidence="2">Uncharacterized protein</fullName>
    </submittedName>
</protein>